<dbReference type="GO" id="GO:0005829">
    <property type="term" value="C:cytosol"/>
    <property type="evidence" value="ECO:0007669"/>
    <property type="project" value="UniProtKB-SubCell"/>
</dbReference>
<dbReference type="CDD" id="cd16098">
    <property type="entry name" value="FliS"/>
    <property type="match status" value="1"/>
</dbReference>
<evidence type="ECO:0000256" key="3">
    <source>
        <dbReference type="ARBA" id="ARBA00022490"/>
    </source>
</evidence>
<dbReference type="PANTHER" id="PTHR34773:SF1">
    <property type="entry name" value="FLAGELLAR SECRETION CHAPERONE FLIS"/>
    <property type="match status" value="1"/>
</dbReference>
<dbReference type="Gene3D" id="1.20.120.340">
    <property type="entry name" value="Flagellar protein FliS"/>
    <property type="match status" value="1"/>
</dbReference>
<sequence>MFASSRHGANAYAKVGIETGVLAASPHKLITMLFDGALLAIATAAKHIESGNIEEKGQAIVKAVTIIQSGLQESLNREAGGELANNLDALYDYMRRRLFEAHVRNDASMLEEVKGLLLEIKSAWDEIGSTVDGNMAGAQAQIAPQSVQDPLLPAKPVLTRMRA</sequence>
<dbReference type="GO" id="GO:0044780">
    <property type="term" value="P:bacterial-type flagellum assembly"/>
    <property type="evidence" value="ECO:0007669"/>
    <property type="project" value="InterPro"/>
</dbReference>
<accession>A0A9E9LWG9</accession>
<gene>
    <name evidence="6" type="primary">fliS</name>
    <name evidence="6" type="ORF">NB640_09945</name>
</gene>
<dbReference type="NCBIfam" id="TIGR00208">
    <property type="entry name" value="fliS"/>
    <property type="match status" value="1"/>
</dbReference>
<dbReference type="Pfam" id="PF02561">
    <property type="entry name" value="FliS"/>
    <property type="match status" value="1"/>
</dbReference>
<comment type="similarity">
    <text evidence="2">Belongs to the FliS family.</text>
</comment>
<dbReference type="SUPFAM" id="SSF101116">
    <property type="entry name" value="Flagellar export chaperone FliS"/>
    <property type="match status" value="1"/>
</dbReference>
<keyword evidence="6" id="KW-0282">Flagellum</keyword>
<keyword evidence="7" id="KW-1185">Reference proteome</keyword>
<keyword evidence="3" id="KW-0963">Cytoplasm</keyword>
<keyword evidence="6" id="KW-0969">Cilium</keyword>
<reference evidence="6" key="1">
    <citation type="journal article" date="2022" name="Front. Microbiol.">
        <title>New perspectives on an old grouping: The genomic and phenotypic variability of Oxalobacter formigenes and the implications for calcium oxalate stone prevention.</title>
        <authorList>
            <person name="Chmiel J.A."/>
            <person name="Carr C."/>
            <person name="Stuivenberg G.A."/>
            <person name="Venema R."/>
            <person name="Chanyi R.M."/>
            <person name="Al K.F."/>
            <person name="Giguere D."/>
            <person name="Say H."/>
            <person name="Akouris P.P."/>
            <person name="Dominguez Romero S.A."/>
            <person name="Kwong A."/>
            <person name="Tai V."/>
            <person name="Koval S.F."/>
            <person name="Razvi H."/>
            <person name="Bjazevic J."/>
            <person name="Burton J.P."/>
        </authorList>
    </citation>
    <scope>NUCLEOTIDE SEQUENCE</scope>
    <source>
        <strain evidence="6">WoOx3</strain>
    </source>
</reference>
<dbReference type="InterPro" id="IPR036584">
    <property type="entry name" value="FliS_sf"/>
</dbReference>
<evidence type="ECO:0000313" key="7">
    <source>
        <dbReference type="Proteomes" id="UP001156215"/>
    </source>
</evidence>
<evidence type="ECO:0000256" key="5">
    <source>
        <dbReference type="ARBA" id="ARBA00023186"/>
    </source>
</evidence>
<keyword evidence="4" id="KW-1005">Bacterial flagellum biogenesis</keyword>
<name>A0A9E9LWG9_9BURK</name>
<organism evidence="6 7">
    <name type="scientific">Oxalobacter vibrioformis</name>
    <dbReference type="NCBI Taxonomy" id="933080"/>
    <lineage>
        <taxon>Bacteria</taxon>
        <taxon>Pseudomonadati</taxon>
        <taxon>Pseudomonadota</taxon>
        <taxon>Betaproteobacteria</taxon>
        <taxon>Burkholderiales</taxon>
        <taxon>Oxalobacteraceae</taxon>
        <taxon>Oxalobacter</taxon>
    </lineage>
</organism>
<evidence type="ECO:0000313" key="6">
    <source>
        <dbReference type="EMBL" id="WAW09551.1"/>
    </source>
</evidence>
<proteinExistence type="inferred from homology"/>
<keyword evidence="5" id="KW-0143">Chaperone</keyword>
<evidence type="ECO:0000256" key="1">
    <source>
        <dbReference type="ARBA" id="ARBA00004514"/>
    </source>
</evidence>
<comment type="subcellular location">
    <subcellularLocation>
        <location evidence="1">Cytoplasm</location>
        <location evidence="1">Cytosol</location>
    </subcellularLocation>
</comment>
<keyword evidence="6" id="KW-0966">Cell projection</keyword>
<dbReference type="EMBL" id="CP098242">
    <property type="protein sequence ID" value="WAW09551.1"/>
    <property type="molecule type" value="Genomic_DNA"/>
</dbReference>
<dbReference type="KEGG" id="ovb:NB640_09945"/>
<dbReference type="RefSeq" id="WP_269308552.1">
    <property type="nucleotide sequence ID" value="NZ_CP098242.1"/>
</dbReference>
<dbReference type="GO" id="GO:0071973">
    <property type="term" value="P:bacterial-type flagellum-dependent cell motility"/>
    <property type="evidence" value="ECO:0007669"/>
    <property type="project" value="TreeGrafter"/>
</dbReference>
<evidence type="ECO:0000256" key="4">
    <source>
        <dbReference type="ARBA" id="ARBA00022795"/>
    </source>
</evidence>
<protein>
    <submittedName>
        <fullName evidence="6">Flagellar export chaperone FliS</fullName>
    </submittedName>
</protein>
<evidence type="ECO:0000256" key="2">
    <source>
        <dbReference type="ARBA" id="ARBA00008787"/>
    </source>
</evidence>
<dbReference type="AlphaFoldDB" id="A0A9E9LWG9"/>
<dbReference type="InterPro" id="IPR003713">
    <property type="entry name" value="FliS"/>
</dbReference>
<dbReference type="Proteomes" id="UP001156215">
    <property type="component" value="Chromosome"/>
</dbReference>
<dbReference type="PANTHER" id="PTHR34773">
    <property type="entry name" value="FLAGELLAR SECRETION CHAPERONE FLIS"/>
    <property type="match status" value="1"/>
</dbReference>